<feature type="compositionally biased region" description="Basic and acidic residues" evidence="1">
    <location>
        <begin position="54"/>
        <end position="67"/>
    </location>
</feature>
<dbReference type="EMBL" id="GBEZ01025173">
    <property type="protein sequence ID" value="JAC61882.1"/>
    <property type="molecule type" value="Transcribed_RNA"/>
</dbReference>
<sequence length="84" mass="8879">GGGTGGGKGHGRWDSLPPPSFLPAVAAHSSTSRECVRKGQEGIWFHGSALRPESGTDAHAFRPRQDPEAEALPFAQRGDDSEQI</sequence>
<evidence type="ECO:0000313" key="2">
    <source>
        <dbReference type="EMBL" id="JAC61882.1"/>
    </source>
</evidence>
<feature type="non-terminal residue" evidence="2">
    <location>
        <position position="1"/>
    </location>
</feature>
<protein>
    <submittedName>
        <fullName evidence="2">Uncharacterized protein</fullName>
    </submittedName>
</protein>
<name>A0A061QMI4_9CHLO</name>
<feature type="region of interest" description="Disordered" evidence="1">
    <location>
        <begin position="48"/>
        <end position="84"/>
    </location>
</feature>
<feature type="non-terminal residue" evidence="2">
    <location>
        <position position="84"/>
    </location>
</feature>
<reference evidence="2" key="1">
    <citation type="submission" date="2014-05" db="EMBL/GenBank/DDBJ databases">
        <title>The transcriptome of the halophilic microalga Tetraselmis sp. GSL018 isolated from the Great Salt Lake, Utah.</title>
        <authorList>
            <person name="Jinkerson R.E."/>
            <person name="D'Adamo S."/>
            <person name="Posewitz M.C."/>
        </authorList>
    </citation>
    <scope>NUCLEOTIDE SEQUENCE</scope>
    <source>
        <strain evidence="2">GSL018</strain>
    </source>
</reference>
<dbReference type="AlphaFoldDB" id="A0A061QMI4"/>
<feature type="region of interest" description="Disordered" evidence="1">
    <location>
        <begin position="1"/>
        <end position="26"/>
    </location>
</feature>
<organism evidence="2">
    <name type="scientific">Tetraselmis sp. GSL018</name>
    <dbReference type="NCBI Taxonomy" id="582737"/>
    <lineage>
        <taxon>Eukaryota</taxon>
        <taxon>Viridiplantae</taxon>
        <taxon>Chlorophyta</taxon>
        <taxon>core chlorophytes</taxon>
        <taxon>Chlorodendrophyceae</taxon>
        <taxon>Chlorodendrales</taxon>
        <taxon>Chlorodendraceae</taxon>
        <taxon>Tetraselmis</taxon>
    </lineage>
</organism>
<proteinExistence type="predicted"/>
<evidence type="ECO:0000256" key="1">
    <source>
        <dbReference type="SAM" id="MobiDB-lite"/>
    </source>
</evidence>
<gene>
    <name evidence="2" type="ORF">TSPGSL018_24902</name>
</gene>
<accession>A0A061QMI4</accession>